<dbReference type="OrthoDB" id="1300289at2759"/>
<keyword evidence="2" id="KW-1185">Reference proteome</keyword>
<evidence type="ECO:0000313" key="1">
    <source>
        <dbReference type="EMBL" id="KAG5576611.1"/>
    </source>
</evidence>
<name>A0A9J5WL39_SOLCO</name>
<dbReference type="Proteomes" id="UP000824120">
    <property type="component" value="Chromosome 11"/>
</dbReference>
<proteinExistence type="predicted"/>
<sequence length="126" mass="14692">MGTKKIESRTTILVLEVFVPYSTSSSEFMVGPCFKDRFPSELESFYPLAEGEKLLLHTLQRGWHKNNIWRSWPTITEGWINWVDRMEKIKGETWRIIDIYDAIQLSKVHIPCDDVSCMLHYASGLP</sequence>
<dbReference type="EMBL" id="JACXVP010000011">
    <property type="protein sequence ID" value="KAG5576611.1"/>
    <property type="molecule type" value="Genomic_DNA"/>
</dbReference>
<evidence type="ECO:0000313" key="2">
    <source>
        <dbReference type="Proteomes" id="UP000824120"/>
    </source>
</evidence>
<dbReference type="AlphaFoldDB" id="A0A9J5WL39"/>
<reference evidence="1 2" key="1">
    <citation type="submission" date="2020-09" db="EMBL/GenBank/DDBJ databases">
        <title>De no assembly of potato wild relative species, Solanum commersonii.</title>
        <authorList>
            <person name="Cho K."/>
        </authorList>
    </citation>
    <scope>NUCLEOTIDE SEQUENCE [LARGE SCALE GENOMIC DNA]</scope>
    <source>
        <strain evidence="1">LZ3.2</strain>
        <tissue evidence="1">Leaf</tissue>
    </source>
</reference>
<accession>A0A9J5WL39</accession>
<gene>
    <name evidence="1" type="ORF">H5410_056745</name>
</gene>
<organism evidence="1 2">
    <name type="scientific">Solanum commersonii</name>
    <name type="common">Commerson's wild potato</name>
    <name type="synonym">Commerson's nightshade</name>
    <dbReference type="NCBI Taxonomy" id="4109"/>
    <lineage>
        <taxon>Eukaryota</taxon>
        <taxon>Viridiplantae</taxon>
        <taxon>Streptophyta</taxon>
        <taxon>Embryophyta</taxon>
        <taxon>Tracheophyta</taxon>
        <taxon>Spermatophyta</taxon>
        <taxon>Magnoliopsida</taxon>
        <taxon>eudicotyledons</taxon>
        <taxon>Gunneridae</taxon>
        <taxon>Pentapetalae</taxon>
        <taxon>asterids</taxon>
        <taxon>lamiids</taxon>
        <taxon>Solanales</taxon>
        <taxon>Solanaceae</taxon>
        <taxon>Solanoideae</taxon>
        <taxon>Solaneae</taxon>
        <taxon>Solanum</taxon>
    </lineage>
</organism>
<protein>
    <submittedName>
        <fullName evidence="1">Uncharacterized protein</fullName>
    </submittedName>
</protein>
<comment type="caution">
    <text evidence="1">The sequence shown here is derived from an EMBL/GenBank/DDBJ whole genome shotgun (WGS) entry which is preliminary data.</text>
</comment>